<sequence length="187" mass="21272">MNVKGTALAVLPIFIESKFGKEGLNKWLESLNTEAVALYQEANTIKLNQWYPLKESYLEPTAALCELFYDNDPKGAWEVGRFSADYALKGVYKAFVKMTSVSFFIKRASLLMTTYYQPSTMELKSSTYSQAVLHMTEFPEAHHLIESRIGGWIQRSLEIHGCKEVAVETTKSLADDDPHTEFILSWK</sequence>
<dbReference type="Proteomes" id="UP000177230">
    <property type="component" value="Unassembled WGS sequence"/>
</dbReference>
<dbReference type="AlphaFoldDB" id="A0A1F5RCE0"/>
<reference evidence="1 2" key="1">
    <citation type="journal article" date="2016" name="Nat. Commun.">
        <title>Thousands of microbial genomes shed light on interconnected biogeochemical processes in an aquifer system.</title>
        <authorList>
            <person name="Anantharaman K."/>
            <person name="Brown C.T."/>
            <person name="Hug L.A."/>
            <person name="Sharon I."/>
            <person name="Castelle C.J."/>
            <person name="Probst A.J."/>
            <person name="Thomas B.C."/>
            <person name="Singh A."/>
            <person name="Wilkins M.J."/>
            <person name="Karaoz U."/>
            <person name="Brodie E.L."/>
            <person name="Williams K.H."/>
            <person name="Hubbard S.S."/>
            <person name="Banfield J.F."/>
        </authorList>
    </citation>
    <scope>NUCLEOTIDE SEQUENCE [LARGE SCALE GENOMIC DNA]</scope>
</reference>
<evidence type="ECO:0008006" key="3">
    <source>
        <dbReference type="Google" id="ProtNLM"/>
    </source>
</evidence>
<accession>A0A1F5RCE0</accession>
<protein>
    <recommendedName>
        <fullName evidence="3">Heme NO-binding domain-containing protein</fullName>
    </recommendedName>
</protein>
<evidence type="ECO:0000313" key="2">
    <source>
        <dbReference type="Proteomes" id="UP000177230"/>
    </source>
</evidence>
<dbReference type="EMBL" id="MFFM01000034">
    <property type="protein sequence ID" value="OGF12097.1"/>
    <property type="molecule type" value="Genomic_DNA"/>
</dbReference>
<organism evidence="1 2">
    <name type="scientific">Candidatus Edwardsbacteria bacterium GWF2_54_11</name>
    <dbReference type="NCBI Taxonomy" id="1817851"/>
    <lineage>
        <taxon>Bacteria</taxon>
        <taxon>Candidatus Edwardsiibacteriota</taxon>
    </lineage>
</organism>
<gene>
    <name evidence="1" type="ORF">A2024_03670</name>
</gene>
<evidence type="ECO:0000313" key="1">
    <source>
        <dbReference type="EMBL" id="OGF12097.1"/>
    </source>
</evidence>
<proteinExistence type="predicted"/>
<comment type="caution">
    <text evidence="1">The sequence shown here is derived from an EMBL/GenBank/DDBJ whole genome shotgun (WGS) entry which is preliminary data.</text>
</comment>
<name>A0A1F5RCE0_9BACT</name>